<sequence length="1599" mass="179997">MGFGQKYPPALRRPYRETVPPTPATSQKGEPVGHRRPKLNYSAYPDTETSSFYPYYDQPSQIIQSGNFAKLPESWEYYQDSASYPSPQTYIVNDGTQWSIPAHVPVDSTRNFSQEHFDPSCGYAQYFGPVAMSQPYNNFSSPLPATSSQQFYEASQPVQLMPSQGFPMDMPPQAFQSNTFFGSSHAIPESQKNAVSHEMMVTNPYLVHPPLNSVVKDHRHSHRVAASQDSHAASLNWLAQGPMPRSVGYAVNHQHYIYNQIHPEFKSELDRIASVAHKFVDEACPLLSTAAYCHPPVIRSRHPDKSSKQLLMGMESEQRVLGTFERFFASTQTPVFMLCHYPVTGFLMEHQKSQWYNSSSREFQDPPSTRETITLILLSQKFCVTALTVSIINSNSDLTYIHRGVAKAAGHAAKCSKAVHQWLVSLGLTPKVKEVLAFPNLRRSINLKLSKDKTLQKNLSHVSLLHLDDLCAPFEEEWSTPAHKRQFTEWMEKNILCHPSALSANDLRLLIGALLCPQLSCIESMKNVVHIDPIPEKPQYSEKEQTSAEDVGQLQLTIDGVTMGFDDFMEEYVSSYYPNVETTTYRVPPLHFNIQSFKKGSSYVQTATDFDVESLLLEDDSEMDYMPPGASYSWHAAPHQGQVINAYSDGEDSSSDPEETDEGQASHYYAIERVTLDSIPDFVPGLHEQSRPVQSGKRDTQGKNRAKLNLREKPVMGDWVTASPGWPSQGPSTVSPQTTGASVVRLTKNSKSRNTVREPTPKTVTSIFSSSSPNPSSQGYPSTQPQSAFPGAPLVNSGVHAYSGSKPPVRNALKSSEEIHAAVLKDTHVMSDVMPKDARADEGENRVISAMEILGQKFGPMFIICSFQYNNYLNKLREEMFSKGEAARPTRAFGQIMRAEHDCLIFHKDYGVLIICIKAIGDNFSDWNATQDQIVSSTAKILHKALKQLEREEAMIRHVTSDLHTSNKLTCHHLIALPNMKREQVDAALDSDFDLSEKIHVITKGRGTKSFLCLDELPAKNTRVWDPSEESVWKRLVDWWKGLQESLFSTENAIDIKVYRQIIGRYCGLLSTMEVWTPNNPRMEVRSMSEAVKLCARRFSQVVLLPTQLQVLMSEYKRMYLFGPPGSGKTMLLILKAREWLIRGHTVILINSRWESTNGYPYAYGILDRLKNMMLKDGVPRNQLVMMNIDTSRFHPSMLAGVLPSCCIIMDEVSPSTLNIIEHLCCLQVENIWCAGLFLDDRPHTAQRFRAFKMEKVLRCPPIVQSLLKHIEPDAKFGAPYKDVYLEPSQQSTFQSVKRTSQNVLSDSKVNPSKSIEVNSSCDPEIVSSEVVDSESKKENFSTARKGFKAAEGKEKEKLKYDAHSVNQRLQKLSLKALPSPRTHFKKVQVPTTYLTSHSFVSGLPTDGPRPHIIDHQKHNRTGPPLKCIDCGRELADFLLSMVKTETQPNAYVSTNTTSTTDQKRPRFDSRALYWSDILIATCGVPKHPVLLDTLLKCGIPLEIAVSSTLTRTIETSRDKEKLFVTTFDEVVGLERALIVFIPSSAEEGHLSGDEENDELKELKDLSLRLWIQRYCEEDRRALWFIASRSLSDLVLLLP</sequence>
<protein>
    <recommendedName>
        <fullName evidence="4">AAA+ ATPase domain-containing protein</fullName>
    </recommendedName>
</protein>
<accession>A0AAV4B8N7</accession>
<evidence type="ECO:0000256" key="1">
    <source>
        <dbReference type="SAM" id="MobiDB-lite"/>
    </source>
</evidence>
<proteinExistence type="predicted"/>
<dbReference type="SUPFAM" id="SSF52540">
    <property type="entry name" value="P-loop containing nucleoside triphosphate hydrolases"/>
    <property type="match status" value="1"/>
</dbReference>
<evidence type="ECO:0000313" key="2">
    <source>
        <dbReference type="EMBL" id="GFO15953.1"/>
    </source>
</evidence>
<feature type="region of interest" description="Disordered" evidence="1">
    <location>
        <begin position="1"/>
        <end position="43"/>
    </location>
</feature>
<reference evidence="2 3" key="1">
    <citation type="journal article" date="2021" name="Elife">
        <title>Chloroplast acquisition without the gene transfer in kleptoplastic sea slugs, Plakobranchus ocellatus.</title>
        <authorList>
            <person name="Maeda T."/>
            <person name="Takahashi S."/>
            <person name="Yoshida T."/>
            <person name="Shimamura S."/>
            <person name="Takaki Y."/>
            <person name="Nagai Y."/>
            <person name="Toyoda A."/>
            <person name="Suzuki Y."/>
            <person name="Arimoto A."/>
            <person name="Ishii H."/>
            <person name="Satoh N."/>
            <person name="Nishiyama T."/>
            <person name="Hasebe M."/>
            <person name="Maruyama T."/>
            <person name="Minagawa J."/>
            <person name="Obokata J."/>
            <person name="Shigenobu S."/>
        </authorList>
    </citation>
    <scope>NUCLEOTIDE SEQUENCE [LARGE SCALE GENOMIC DNA]</scope>
</reference>
<feature type="region of interest" description="Disordered" evidence="1">
    <location>
        <begin position="722"/>
        <end position="794"/>
    </location>
</feature>
<evidence type="ECO:0000313" key="3">
    <source>
        <dbReference type="Proteomes" id="UP000735302"/>
    </source>
</evidence>
<organism evidence="2 3">
    <name type="scientific">Plakobranchus ocellatus</name>
    <dbReference type="NCBI Taxonomy" id="259542"/>
    <lineage>
        <taxon>Eukaryota</taxon>
        <taxon>Metazoa</taxon>
        <taxon>Spiralia</taxon>
        <taxon>Lophotrochozoa</taxon>
        <taxon>Mollusca</taxon>
        <taxon>Gastropoda</taxon>
        <taxon>Heterobranchia</taxon>
        <taxon>Euthyneura</taxon>
        <taxon>Panpulmonata</taxon>
        <taxon>Sacoglossa</taxon>
        <taxon>Placobranchoidea</taxon>
        <taxon>Plakobranchidae</taxon>
        <taxon>Plakobranchus</taxon>
    </lineage>
</organism>
<dbReference type="EMBL" id="BLXT01004632">
    <property type="protein sequence ID" value="GFO15953.1"/>
    <property type="molecule type" value="Genomic_DNA"/>
</dbReference>
<feature type="compositionally biased region" description="Polar residues" evidence="1">
    <location>
        <begin position="729"/>
        <end position="753"/>
    </location>
</feature>
<feature type="compositionally biased region" description="Low complexity" evidence="1">
    <location>
        <begin position="766"/>
        <end position="782"/>
    </location>
</feature>
<comment type="caution">
    <text evidence="2">The sequence shown here is derived from an EMBL/GenBank/DDBJ whole genome shotgun (WGS) entry which is preliminary data.</text>
</comment>
<dbReference type="Proteomes" id="UP000735302">
    <property type="component" value="Unassembled WGS sequence"/>
</dbReference>
<evidence type="ECO:0008006" key="4">
    <source>
        <dbReference type="Google" id="ProtNLM"/>
    </source>
</evidence>
<keyword evidence="3" id="KW-1185">Reference proteome</keyword>
<name>A0AAV4B8N7_9GAST</name>
<gene>
    <name evidence="2" type="ORF">PoB_004245800</name>
</gene>
<feature type="region of interest" description="Disordered" evidence="1">
    <location>
        <begin position="682"/>
        <end position="709"/>
    </location>
</feature>
<dbReference type="InterPro" id="IPR027417">
    <property type="entry name" value="P-loop_NTPase"/>
</dbReference>